<dbReference type="STRING" id="329726.AM1_4656"/>
<dbReference type="AlphaFoldDB" id="B0C0D8"/>
<reference evidence="2 3" key="1">
    <citation type="journal article" date="2008" name="Proc. Natl. Acad. Sci. U.S.A.">
        <title>Niche adaptation and genome expansion in the chlorophyll d-producing cyanobacterium Acaryochloris marina.</title>
        <authorList>
            <person name="Swingley W.D."/>
            <person name="Chen M."/>
            <person name="Cheung P.C."/>
            <person name="Conrad A.L."/>
            <person name="Dejesa L.C."/>
            <person name="Hao J."/>
            <person name="Honchak B.M."/>
            <person name="Karbach L.E."/>
            <person name="Kurdoglu A."/>
            <person name="Lahiri S."/>
            <person name="Mastrian S.D."/>
            <person name="Miyashita H."/>
            <person name="Page L."/>
            <person name="Ramakrishna P."/>
            <person name="Satoh S."/>
            <person name="Sattley W.M."/>
            <person name="Shimada Y."/>
            <person name="Taylor H.L."/>
            <person name="Tomo T."/>
            <person name="Tsuchiya T."/>
            <person name="Wang Z.T."/>
            <person name="Raymond J."/>
            <person name="Mimuro M."/>
            <person name="Blankenship R.E."/>
            <person name="Touchman J.W."/>
        </authorList>
    </citation>
    <scope>NUCLEOTIDE SEQUENCE [LARGE SCALE GENOMIC DNA]</scope>
    <source>
        <strain evidence="3">MBIC 11017</strain>
    </source>
</reference>
<keyword evidence="3" id="KW-1185">Reference proteome</keyword>
<accession>B0C0D8</accession>
<dbReference type="HOGENOM" id="CLU_149312_0_0_3"/>
<proteinExistence type="predicted"/>
<dbReference type="Proteomes" id="UP000000268">
    <property type="component" value="Chromosome"/>
</dbReference>
<evidence type="ECO:0000313" key="2">
    <source>
        <dbReference type="EMBL" id="ABW29630.1"/>
    </source>
</evidence>
<organism evidence="2 3">
    <name type="scientific">Acaryochloris marina (strain MBIC 11017)</name>
    <dbReference type="NCBI Taxonomy" id="329726"/>
    <lineage>
        <taxon>Bacteria</taxon>
        <taxon>Bacillati</taxon>
        <taxon>Cyanobacteriota</taxon>
        <taxon>Cyanophyceae</taxon>
        <taxon>Acaryochloridales</taxon>
        <taxon>Acaryochloridaceae</taxon>
        <taxon>Acaryochloris</taxon>
    </lineage>
</organism>
<gene>
    <name evidence="2" type="ordered locus">AM1_4656</name>
</gene>
<protein>
    <submittedName>
        <fullName evidence="2">Uncharacterized protein</fullName>
    </submittedName>
</protein>
<feature type="region of interest" description="Disordered" evidence="1">
    <location>
        <begin position="1"/>
        <end position="23"/>
    </location>
</feature>
<evidence type="ECO:0000313" key="3">
    <source>
        <dbReference type="Proteomes" id="UP000000268"/>
    </source>
</evidence>
<dbReference type="EMBL" id="CP000828">
    <property type="protein sequence ID" value="ABW29630.1"/>
    <property type="molecule type" value="Genomic_DNA"/>
</dbReference>
<dbReference type="RefSeq" id="WP_012164932.1">
    <property type="nucleotide sequence ID" value="NC_009925.1"/>
</dbReference>
<sequence>MNHPPDPDLNGSDAHQDSFPDDAPLVNFLQRYQPDVPDASPDLEDRILHAVLDEVTQSPLGQTSGEQGGWKLSRWGIPTAIAATIALFWGGSQLWQTAQQPVPPDGELEAFVAESWSGAFDPFNDEDTDLLTDPWDWWGQPPSTSVIAEAQTVMCKRSRPCQE</sequence>
<dbReference type="OrthoDB" id="561116at2"/>
<evidence type="ECO:0000256" key="1">
    <source>
        <dbReference type="SAM" id="MobiDB-lite"/>
    </source>
</evidence>
<name>B0C0D8_ACAM1</name>
<dbReference type="KEGG" id="amr:AM1_4656"/>